<dbReference type="AlphaFoldDB" id="A0A1T4JJE5"/>
<dbReference type="InterPro" id="IPR001647">
    <property type="entry name" value="HTH_TetR"/>
</dbReference>
<feature type="domain" description="HTH tetR-type" evidence="5">
    <location>
        <begin position="4"/>
        <end position="64"/>
    </location>
</feature>
<sequence length="193" mass="21856">MELNDKERMILDAAAEVFADKGFFKATVSEIANEAGVAKGTIYFYFESKRDLFKSLITSKTEALHQGIRKGQQKGESFENQIKEIISSKLKFFAEEEGLAKSIIYDYAGMDEGFKLELWELRNKHTEKIAEIFQKAIDDGVLRNISVDDTVTVLLGTVHAFGYKNYLSPVEEDVSIAETVDIIYDLFMQGVQK</sequence>
<dbReference type="PANTHER" id="PTHR30055">
    <property type="entry name" value="HTH-TYPE TRANSCRIPTIONAL REGULATOR RUTR"/>
    <property type="match status" value="1"/>
</dbReference>
<dbReference type="PROSITE" id="PS01081">
    <property type="entry name" value="HTH_TETR_1"/>
    <property type="match status" value="1"/>
</dbReference>
<dbReference type="InterPro" id="IPR009057">
    <property type="entry name" value="Homeodomain-like_sf"/>
</dbReference>
<dbReference type="PANTHER" id="PTHR30055:SF226">
    <property type="entry name" value="HTH-TYPE TRANSCRIPTIONAL REGULATOR PKSA"/>
    <property type="match status" value="1"/>
</dbReference>
<evidence type="ECO:0000256" key="4">
    <source>
        <dbReference type="PROSITE-ProRule" id="PRU00335"/>
    </source>
</evidence>
<dbReference type="Pfam" id="PF00440">
    <property type="entry name" value="TetR_N"/>
    <property type="match status" value="1"/>
</dbReference>
<dbReference type="PROSITE" id="PS50977">
    <property type="entry name" value="HTH_TETR_2"/>
    <property type="match status" value="1"/>
</dbReference>
<keyword evidence="7" id="KW-1185">Reference proteome</keyword>
<keyword evidence="2 4" id="KW-0238">DNA-binding</keyword>
<organism evidence="6 7">
    <name type="scientific">Selenihalanaerobacter shriftii</name>
    <dbReference type="NCBI Taxonomy" id="142842"/>
    <lineage>
        <taxon>Bacteria</taxon>
        <taxon>Bacillati</taxon>
        <taxon>Bacillota</taxon>
        <taxon>Clostridia</taxon>
        <taxon>Halanaerobiales</taxon>
        <taxon>Halobacteroidaceae</taxon>
        <taxon>Selenihalanaerobacter</taxon>
    </lineage>
</organism>
<protein>
    <submittedName>
        <fullName evidence="6">Transcriptional regulator, TetR family</fullName>
    </submittedName>
</protein>
<dbReference type="Gene3D" id="1.10.10.60">
    <property type="entry name" value="Homeodomain-like"/>
    <property type="match status" value="1"/>
</dbReference>
<dbReference type="GO" id="GO:0003700">
    <property type="term" value="F:DNA-binding transcription factor activity"/>
    <property type="evidence" value="ECO:0007669"/>
    <property type="project" value="TreeGrafter"/>
</dbReference>
<dbReference type="InterPro" id="IPR023772">
    <property type="entry name" value="DNA-bd_HTH_TetR-type_CS"/>
</dbReference>
<name>A0A1T4JJE5_9FIRM</name>
<keyword evidence="1" id="KW-0805">Transcription regulation</keyword>
<evidence type="ECO:0000259" key="5">
    <source>
        <dbReference type="PROSITE" id="PS50977"/>
    </source>
</evidence>
<dbReference type="OrthoDB" id="9812993at2"/>
<keyword evidence="3" id="KW-0804">Transcription</keyword>
<dbReference type="PRINTS" id="PR00455">
    <property type="entry name" value="HTHTETR"/>
</dbReference>
<dbReference type="Gene3D" id="1.10.357.10">
    <property type="entry name" value="Tetracycline Repressor, domain 2"/>
    <property type="match status" value="1"/>
</dbReference>
<dbReference type="SUPFAM" id="SSF48498">
    <property type="entry name" value="Tetracyclin repressor-like, C-terminal domain"/>
    <property type="match status" value="1"/>
</dbReference>
<evidence type="ECO:0000313" key="6">
    <source>
        <dbReference type="EMBL" id="SJZ30253.1"/>
    </source>
</evidence>
<dbReference type="STRING" id="142842.SAMN02745118_00019"/>
<dbReference type="EMBL" id="FUWM01000003">
    <property type="protein sequence ID" value="SJZ30253.1"/>
    <property type="molecule type" value="Genomic_DNA"/>
</dbReference>
<evidence type="ECO:0000256" key="3">
    <source>
        <dbReference type="ARBA" id="ARBA00023163"/>
    </source>
</evidence>
<dbReference type="GO" id="GO:0045892">
    <property type="term" value="P:negative regulation of DNA-templated transcription"/>
    <property type="evidence" value="ECO:0007669"/>
    <property type="project" value="UniProtKB-ARBA"/>
</dbReference>
<gene>
    <name evidence="6" type="ORF">SAMN02745118_00019</name>
</gene>
<dbReference type="Proteomes" id="UP000190625">
    <property type="component" value="Unassembled WGS sequence"/>
</dbReference>
<proteinExistence type="predicted"/>
<accession>A0A1T4JJE5</accession>
<dbReference type="RefSeq" id="WP_078808563.1">
    <property type="nucleotide sequence ID" value="NZ_FUWM01000003.1"/>
</dbReference>
<evidence type="ECO:0000256" key="1">
    <source>
        <dbReference type="ARBA" id="ARBA00023015"/>
    </source>
</evidence>
<dbReference type="InterPro" id="IPR036271">
    <property type="entry name" value="Tet_transcr_reg_TetR-rel_C_sf"/>
</dbReference>
<dbReference type="SUPFAM" id="SSF46689">
    <property type="entry name" value="Homeodomain-like"/>
    <property type="match status" value="1"/>
</dbReference>
<dbReference type="GO" id="GO:0000976">
    <property type="term" value="F:transcription cis-regulatory region binding"/>
    <property type="evidence" value="ECO:0007669"/>
    <property type="project" value="TreeGrafter"/>
</dbReference>
<feature type="DNA-binding region" description="H-T-H motif" evidence="4">
    <location>
        <begin position="27"/>
        <end position="46"/>
    </location>
</feature>
<evidence type="ECO:0000313" key="7">
    <source>
        <dbReference type="Proteomes" id="UP000190625"/>
    </source>
</evidence>
<dbReference type="InterPro" id="IPR050109">
    <property type="entry name" value="HTH-type_TetR-like_transc_reg"/>
</dbReference>
<evidence type="ECO:0000256" key="2">
    <source>
        <dbReference type="ARBA" id="ARBA00023125"/>
    </source>
</evidence>
<dbReference type="FunFam" id="1.10.10.60:FF:000141">
    <property type="entry name" value="TetR family transcriptional regulator"/>
    <property type="match status" value="1"/>
</dbReference>
<reference evidence="7" key="1">
    <citation type="submission" date="2017-02" db="EMBL/GenBank/DDBJ databases">
        <authorList>
            <person name="Varghese N."/>
            <person name="Submissions S."/>
        </authorList>
    </citation>
    <scope>NUCLEOTIDE SEQUENCE [LARGE SCALE GENOMIC DNA]</scope>
    <source>
        <strain evidence="7">ATCC BAA-73</strain>
    </source>
</reference>